<feature type="domain" description="Histidine kinase" evidence="5">
    <location>
        <begin position="569"/>
        <end position="791"/>
    </location>
</feature>
<dbReference type="SUPFAM" id="SSF53850">
    <property type="entry name" value="Periplasmic binding protein-like II"/>
    <property type="match status" value="1"/>
</dbReference>
<evidence type="ECO:0000313" key="9">
    <source>
        <dbReference type="Proteomes" id="UP000186074"/>
    </source>
</evidence>
<evidence type="ECO:0000256" key="1">
    <source>
        <dbReference type="ARBA" id="ARBA00000085"/>
    </source>
</evidence>
<dbReference type="SMART" id="SM00387">
    <property type="entry name" value="HATPase_c"/>
    <property type="match status" value="1"/>
</dbReference>
<keyword evidence="4" id="KW-0732">Signal</keyword>
<feature type="domain" description="PAS" evidence="6">
    <location>
        <begin position="446"/>
        <end position="499"/>
    </location>
</feature>
<dbReference type="Gene3D" id="3.30.565.10">
    <property type="entry name" value="Histidine kinase-like ATPase, C-terminal domain"/>
    <property type="match status" value="1"/>
</dbReference>
<evidence type="ECO:0000256" key="4">
    <source>
        <dbReference type="SAM" id="SignalP"/>
    </source>
</evidence>
<dbReference type="InterPro" id="IPR005467">
    <property type="entry name" value="His_kinase_dom"/>
</dbReference>
<dbReference type="Pfam" id="PF00512">
    <property type="entry name" value="HisKA"/>
    <property type="match status" value="1"/>
</dbReference>
<dbReference type="PROSITE" id="PS50112">
    <property type="entry name" value="PAS"/>
    <property type="match status" value="2"/>
</dbReference>
<dbReference type="EMBL" id="CP019070">
    <property type="protein sequence ID" value="APW66170.1"/>
    <property type="molecule type" value="Genomic_DNA"/>
</dbReference>
<keyword evidence="9" id="KW-1185">Reference proteome</keyword>
<dbReference type="Gene3D" id="3.30.450.20">
    <property type="entry name" value="PAS domain"/>
    <property type="match status" value="2"/>
</dbReference>
<dbReference type="Pfam" id="PF00497">
    <property type="entry name" value="SBP_bac_3"/>
    <property type="match status" value="1"/>
</dbReference>
<comment type="catalytic activity">
    <reaction evidence="1">
        <text>ATP + protein L-histidine = ADP + protein N-phospho-L-histidine.</text>
        <dbReference type="EC" id="2.7.13.3"/>
    </reaction>
</comment>
<dbReference type="OrthoDB" id="9176708at2"/>
<dbReference type="STRING" id="1850254.LPB137_10030"/>
<dbReference type="SMART" id="SM00086">
    <property type="entry name" value="PAC"/>
    <property type="match status" value="2"/>
</dbReference>
<feature type="chain" id="PRO_5012003809" description="histidine kinase" evidence="4">
    <location>
        <begin position="19"/>
        <end position="791"/>
    </location>
</feature>
<name>A0A1P8KNP5_9BACT</name>
<dbReference type="RefSeq" id="WP_076087625.1">
    <property type="nucleotide sequence ID" value="NZ_CP019070.1"/>
</dbReference>
<dbReference type="NCBIfam" id="TIGR00229">
    <property type="entry name" value="sensory_box"/>
    <property type="match status" value="2"/>
</dbReference>
<feature type="transmembrane region" description="Helical" evidence="3">
    <location>
        <begin position="265"/>
        <end position="284"/>
    </location>
</feature>
<sequence>MFKIFLLTFIIFFANLFATNKTDILTQEEYSYLKEKKQIKMCVLPNWLPFEQIDKNGNHKGIAKDIIDLISKQINTPIILIHTKQWTQSLENIKNRKCDILPVAMNTKSRRNSMNFTNAYTSEPFVIATKLDQLFIKDSKAIGNRKIGIVKGYAFIEVLKNNNPKVQIVEVQNAEEGLQKVRKGELFGYIDIMAAIGYNMQKHRIVDLKIAGKLEFNIDLSIASRNDEPLLNTIMQKSLNQISEEQLNTIVNRWIEIKVDQGIDFARIAYALAFFIIVFILILYKNRSIQIMNRKLIQANKDVINQQEMVNKYVLILTTDLNGIITHANEAYCKTLGFSESELIGKTHSIMKHSSTTSEYIAKMWEVLNNDFMWKGRITNFSKDKKIKHFNVYIESLFFNGKKIGYRSISEDITAKYLSEELNKYQKGLLSLFDKGDVVLFKWKNNKNKDVEYASESIYKLTGYKNSEFTSGEVDFTSLVNKKYLEEIRNKSQEALSNKSKYFKREPYVIKTKDEREKWILENVVTLNNSEGEITEFIAYLTDITEHVIQQRMMFQQSRTAAVGEMIGNIAHQWRQPLSVISTASTGLKLSLEFDEEINKEQMKETLSKINHHTQHLSKTIDDFRGFFKDDVSSSKNTNLKDTLKKVRELSIDSFNSNFIQYEEKCEDIYFDYNENILIQALLNIYNNAKDAFSTVQHEKYFYVSIKKEEKAIILKFRDNAGGIKDNAIEHIFDPYFTTKHESIGTGIGLYMTNQIITKQIHGFISVKNVDTSYNNETNKGAQFTIKIPIV</sequence>
<reference evidence="8 9" key="1">
    <citation type="submission" date="2017-01" db="EMBL/GenBank/DDBJ databases">
        <title>Genome sequencing of Arcobacter sp. LPB0137.</title>
        <authorList>
            <person name="Lee G.-W."/>
            <person name="Yi H."/>
        </authorList>
    </citation>
    <scope>NUCLEOTIDE SEQUENCE [LARGE SCALE GENOMIC DNA]</scope>
    <source>
        <strain evidence="8 9">LPB0137</strain>
    </source>
</reference>
<proteinExistence type="predicted"/>
<dbReference type="PANTHER" id="PTHR43065">
    <property type="entry name" value="SENSOR HISTIDINE KINASE"/>
    <property type="match status" value="1"/>
</dbReference>
<evidence type="ECO:0000313" key="8">
    <source>
        <dbReference type="EMBL" id="APW66170.1"/>
    </source>
</evidence>
<dbReference type="InterPro" id="IPR001610">
    <property type="entry name" value="PAC"/>
</dbReference>
<keyword evidence="3" id="KW-0472">Membrane</keyword>
<dbReference type="CDD" id="cd00082">
    <property type="entry name" value="HisKA"/>
    <property type="match status" value="1"/>
</dbReference>
<gene>
    <name evidence="8" type="ORF">LPB137_10030</name>
</gene>
<keyword evidence="3" id="KW-1133">Transmembrane helix</keyword>
<dbReference type="PROSITE" id="PS50113">
    <property type="entry name" value="PAC"/>
    <property type="match status" value="1"/>
</dbReference>
<evidence type="ECO:0000259" key="6">
    <source>
        <dbReference type="PROSITE" id="PS50112"/>
    </source>
</evidence>
<dbReference type="Pfam" id="PF08447">
    <property type="entry name" value="PAS_3"/>
    <property type="match status" value="1"/>
</dbReference>
<dbReference type="InterPro" id="IPR001638">
    <property type="entry name" value="Solute-binding_3/MltF_N"/>
</dbReference>
<dbReference type="Proteomes" id="UP000186074">
    <property type="component" value="Chromosome"/>
</dbReference>
<evidence type="ECO:0000259" key="7">
    <source>
        <dbReference type="PROSITE" id="PS50113"/>
    </source>
</evidence>
<dbReference type="CDD" id="cd13708">
    <property type="entry name" value="PBP2_BvgS_like_1"/>
    <property type="match status" value="1"/>
</dbReference>
<protein>
    <recommendedName>
        <fullName evidence="2">histidine kinase</fullName>
        <ecNumber evidence="2">2.7.13.3</ecNumber>
    </recommendedName>
</protein>
<dbReference type="Gene3D" id="3.40.190.10">
    <property type="entry name" value="Periplasmic binding protein-like II"/>
    <property type="match status" value="2"/>
</dbReference>
<feature type="domain" description="PAS" evidence="6">
    <location>
        <begin position="316"/>
        <end position="371"/>
    </location>
</feature>
<dbReference type="SUPFAM" id="SSF47384">
    <property type="entry name" value="Homodimeric domain of signal transducing histidine kinase"/>
    <property type="match status" value="1"/>
</dbReference>
<dbReference type="InterPro" id="IPR036890">
    <property type="entry name" value="HATPase_C_sf"/>
</dbReference>
<dbReference type="SUPFAM" id="SSF55785">
    <property type="entry name" value="PYP-like sensor domain (PAS domain)"/>
    <property type="match status" value="2"/>
</dbReference>
<dbReference type="InterPro" id="IPR000014">
    <property type="entry name" value="PAS"/>
</dbReference>
<dbReference type="Pfam" id="PF13426">
    <property type="entry name" value="PAS_9"/>
    <property type="match status" value="1"/>
</dbReference>
<dbReference type="GO" id="GO:0000155">
    <property type="term" value="F:phosphorelay sensor kinase activity"/>
    <property type="evidence" value="ECO:0007669"/>
    <property type="project" value="InterPro"/>
</dbReference>
<dbReference type="InterPro" id="IPR003594">
    <property type="entry name" value="HATPase_dom"/>
</dbReference>
<dbReference type="EC" id="2.7.13.3" evidence="2"/>
<evidence type="ECO:0000259" key="5">
    <source>
        <dbReference type="PROSITE" id="PS50109"/>
    </source>
</evidence>
<dbReference type="Pfam" id="PF02518">
    <property type="entry name" value="HATPase_c"/>
    <property type="match status" value="1"/>
</dbReference>
<dbReference type="CDD" id="cd00130">
    <property type="entry name" value="PAS"/>
    <property type="match status" value="1"/>
</dbReference>
<dbReference type="SMART" id="SM00062">
    <property type="entry name" value="PBPb"/>
    <property type="match status" value="1"/>
</dbReference>
<dbReference type="KEGG" id="alp:LPB137_10030"/>
<feature type="domain" description="PAC" evidence="7">
    <location>
        <begin position="503"/>
        <end position="556"/>
    </location>
</feature>
<dbReference type="PANTHER" id="PTHR43065:SF42">
    <property type="entry name" value="TWO-COMPONENT SENSOR PPRA"/>
    <property type="match status" value="1"/>
</dbReference>
<dbReference type="InterPro" id="IPR036097">
    <property type="entry name" value="HisK_dim/P_sf"/>
</dbReference>
<dbReference type="SUPFAM" id="SSF55874">
    <property type="entry name" value="ATPase domain of HSP90 chaperone/DNA topoisomerase II/histidine kinase"/>
    <property type="match status" value="1"/>
</dbReference>
<dbReference type="InterPro" id="IPR035965">
    <property type="entry name" value="PAS-like_dom_sf"/>
</dbReference>
<organism evidence="8 9">
    <name type="scientific">Poseidonibacter parvus</name>
    <dbReference type="NCBI Taxonomy" id="1850254"/>
    <lineage>
        <taxon>Bacteria</taxon>
        <taxon>Pseudomonadati</taxon>
        <taxon>Campylobacterota</taxon>
        <taxon>Epsilonproteobacteria</taxon>
        <taxon>Campylobacterales</taxon>
        <taxon>Arcobacteraceae</taxon>
        <taxon>Poseidonibacter</taxon>
    </lineage>
</organism>
<accession>A0A1P8KNP5</accession>
<feature type="signal peptide" evidence="4">
    <location>
        <begin position="1"/>
        <end position="18"/>
    </location>
</feature>
<evidence type="ECO:0000256" key="3">
    <source>
        <dbReference type="SAM" id="Phobius"/>
    </source>
</evidence>
<dbReference type="InterPro" id="IPR003661">
    <property type="entry name" value="HisK_dim/P_dom"/>
</dbReference>
<dbReference type="Gene3D" id="1.10.287.130">
    <property type="match status" value="1"/>
</dbReference>
<dbReference type="PROSITE" id="PS50109">
    <property type="entry name" value="HIS_KIN"/>
    <property type="match status" value="1"/>
</dbReference>
<dbReference type="AlphaFoldDB" id="A0A1P8KNP5"/>
<evidence type="ECO:0000256" key="2">
    <source>
        <dbReference type="ARBA" id="ARBA00012438"/>
    </source>
</evidence>
<keyword evidence="3" id="KW-0812">Transmembrane</keyword>
<dbReference type="SMART" id="SM00388">
    <property type="entry name" value="HisKA"/>
    <property type="match status" value="1"/>
</dbReference>
<dbReference type="InterPro" id="IPR000700">
    <property type="entry name" value="PAS-assoc_C"/>
</dbReference>
<dbReference type="InterPro" id="IPR013655">
    <property type="entry name" value="PAS_fold_3"/>
</dbReference>